<dbReference type="RefSeq" id="WP_089682531.1">
    <property type="nucleotide sequence ID" value="NZ_FNES01000001.1"/>
</dbReference>
<dbReference type="InterPro" id="IPR000847">
    <property type="entry name" value="LysR_HTH_N"/>
</dbReference>
<keyword evidence="4" id="KW-0804">Transcription</keyword>
<name>A0A1G8NQL7_9GAMM</name>
<evidence type="ECO:0000256" key="4">
    <source>
        <dbReference type="ARBA" id="ARBA00023163"/>
    </source>
</evidence>
<gene>
    <name evidence="6" type="ORF">SAMN04487954_101404</name>
</gene>
<dbReference type="Gene3D" id="1.10.10.10">
    <property type="entry name" value="Winged helix-like DNA-binding domain superfamily/Winged helix DNA-binding domain"/>
    <property type="match status" value="1"/>
</dbReference>
<evidence type="ECO:0000313" key="7">
    <source>
        <dbReference type="Proteomes" id="UP000198525"/>
    </source>
</evidence>
<dbReference type="InterPro" id="IPR005119">
    <property type="entry name" value="LysR_subst-bd"/>
</dbReference>
<dbReference type="AlphaFoldDB" id="A0A1G8NQL7"/>
<feature type="domain" description="HTH lysR-type" evidence="5">
    <location>
        <begin position="9"/>
        <end position="66"/>
    </location>
</feature>
<dbReference type="GO" id="GO:0003700">
    <property type="term" value="F:DNA-binding transcription factor activity"/>
    <property type="evidence" value="ECO:0007669"/>
    <property type="project" value="InterPro"/>
</dbReference>
<evidence type="ECO:0000256" key="1">
    <source>
        <dbReference type="ARBA" id="ARBA00009437"/>
    </source>
</evidence>
<sequence length="306" mass="33604">MALGVQARITLRAMEQFIAVAEELHFHRAAERLNMSQPPLTSAIRKLEDDLGVTLIERGNRVLGLSPAGKQFLDEARDVLRRAEQAITATVDVAAGRTGVVRLGYVGSALYGRLPDVVRDFRTRYPEVRLELREATTAAQIAALREGRLDVGVVIPPLENAEDVERTPFDSDRLCMAIPQDHPLGERPDPTLSDLADEPFILWPMVEGRGFHLQVIRLCANAGFVPRVTQEAYGMHAVLSLVSVGGGVSVVPESMSGFRGDRIRYHPLSGSEPEFDLVLGHRHLSPSARAFVRAAEEKWPAASHPS</sequence>
<keyword evidence="3" id="KW-0238">DNA-binding</keyword>
<evidence type="ECO:0000259" key="5">
    <source>
        <dbReference type="PROSITE" id="PS50931"/>
    </source>
</evidence>
<dbReference type="CDD" id="cd08414">
    <property type="entry name" value="PBP2_LTTR_aromatics_like"/>
    <property type="match status" value="1"/>
</dbReference>
<dbReference type="InterPro" id="IPR036390">
    <property type="entry name" value="WH_DNA-bd_sf"/>
</dbReference>
<protein>
    <submittedName>
        <fullName evidence="6">Transcriptional regulator, LysR family</fullName>
    </submittedName>
</protein>
<dbReference type="PROSITE" id="PS50931">
    <property type="entry name" value="HTH_LYSR"/>
    <property type="match status" value="1"/>
</dbReference>
<dbReference type="Proteomes" id="UP000198525">
    <property type="component" value="Unassembled WGS sequence"/>
</dbReference>
<proteinExistence type="inferred from homology"/>
<dbReference type="SUPFAM" id="SSF46785">
    <property type="entry name" value="Winged helix' DNA-binding domain"/>
    <property type="match status" value="1"/>
</dbReference>
<keyword evidence="2" id="KW-0805">Transcription regulation</keyword>
<dbReference type="Pfam" id="PF03466">
    <property type="entry name" value="LysR_substrate"/>
    <property type="match status" value="1"/>
</dbReference>
<dbReference type="PRINTS" id="PR00039">
    <property type="entry name" value="HTHLYSR"/>
</dbReference>
<dbReference type="GO" id="GO:0032993">
    <property type="term" value="C:protein-DNA complex"/>
    <property type="evidence" value="ECO:0007669"/>
    <property type="project" value="TreeGrafter"/>
</dbReference>
<dbReference type="OrthoDB" id="8850588at2"/>
<comment type="similarity">
    <text evidence="1">Belongs to the LysR transcriptional regulatory family.</text>
</comment>
<dbReference type="SUPFAM" id="SSF53850">
    <property type="entry name" value="Periplasmic binding protein-like II"/>
    <property type="match status" value="1"/>
</dbReference>
<organism evidence="6 7">
    <name type="scientific">Billgrantia gudaonensis</name>
    <dbReference type="NCBI Taxonomy" id="376427"/>
    <lineage>
        <taxon>Bacteria</taxon>
        <taxon>Pseudomonadati</taxon>
        <taxon>Pseudomonadota</taxon>
        <taxon>Gammaproteobacteria</taxon>
        <taxon>Oceanospirillales</taxon>
        <taxon>Halomonadaceae</taxon>
        <taxon>Billgrantia</taxon>
    </lineage>
</organism>
<dbReference type="PANTHER" id="PTHR30346">
    <property type="entry name" value="TRANSCRIPTIONAL DUAL REGULATOR HCAR-RELATED"/>
    <property type="match status" value="1"/>
</dbReference>
<evidence type="ECO:0000256" key="2">
    <source>
        <dbReference type="ARBA" id="ARBA00023015"/>
    </source>
</evidence>
<dbReference type="Gene3D" id="3.40.190.10">
    <property type="entry name" value="Periplasmic binding protein-like II"/>
    <property type="match status" value="2"/>
</dbReference>
<dbReference type="PANTHER" id="PTHR30346:SF0">
    <property type="entry name" value="HCA OPERON TRANSCRIPTIONAL ACTIVATOR HCAR"/>
    <property type="match status" value="1"/>
</dbReference>
<dbReference type="STRING" id="376427.SAMN04487954_101404"/>
<dbReference type="EMBL" id="FNES01000001">
    <property type="protein sequence ID" value="SDI82559.1"/>
    <property type="molecule type" value="Genomic_DNA"/>
</dbReference>
<dbReference type="Pfam" id="PF00126">
    <property type="entry name" value="HTH_1"/>
    <property type="match status" value="1"/>
</dbReference>
<accession>A0A1G8NQL7</accession>
<dbReference type="GO" id="GO:0003677">
    <property type="term" value="F:DNA binding"/>
    <property type="evidence" value="ECO:0007669"/>
    <property type="project" value="UniProtKB-KW"/>
</dbReference>
<evidence type="ECO:0000313" key="6">
    <source>
        <dbReference type="EMBL" id="SDI82559.1"/>
    </source>
</evidence>
<reference evidence="6 7" key="1">
    <citation type="submission" date="2016-10" db="EMBL/GenBank/DDBJ databases">
        <authorList>
            <person name="de Groot N.N."/>
        </authorList>
    </citation>
    <scope>NUCLEOTIDE SEQUENCE [LARGE SCALE GENOMIC DNA]</scope>
    <source>
        <strain evidence="6 7">CGMCC 1.6133</strain>
    </source>
</reference>
<dbReference type="InterPro" id="IPR036388">
    <property type="entry name" value="WH-like_DNA-bd_sf"/>
</dbReference>
<evidence type="ECO:0000256" key="3">
    <source>
        <dbReference type="ARBA" id="ARBA00023125"/>
    </source>
</evidence>
<dbReference type="FunFam" id="1.10.10.10:FF:000001">
    <property type="entry name" value="LysR family transcriptional regulator"/>
    <property type="match status" value="1"/>
</dbReference>
<keyword evidence="7" id="KW-1185">Reference proteome</keyword>